<dbReference type="EMBL" id="JADNYJ010000005">
    <property type="protein sequence ID" value="KAF8911000.1"/>
    <property type="molecule type" value="Genomic_DNA"/>
</dbReference>
<name>A0A9P5TTK0_GYMJU</name>
<dbReference type="AlphaFoldDB" id="A0A9P5TTK0"/>
<accession>A0A9P5TTK0</accession>
<keyword evidence="3" id="KW-1185">Reference proteome</keyword>
<feature type="region of interest" description="Disordered" evidence="1">
    <location>
        <begin position="187"/>
        <end position="223"/>
    </location>
</feature>
<dbReference type="Proteomes" id="UP000724874">
    <property type="component" value="Unassembled WGS sequence"/>
</dbReference>
<reference evidence="2" key="1">
    <citation type="submission" date="2020-11" db="EMBL/GenBank/DDBJ databases">
        <authorList>
            <consortium name="DOE Joint Genome Institute"/>
            <person name="Ahrendt S."/>
            <person name="Riley R."/>
            <person name="Andreopoulos W."/>
            <person name="LaButti K."/>
            <person name="Pangilinan J."/>
            <person name="Ruiz-duenas F.J."/>
            <person name="Barrasa J.M."/>
            <person name="Sanchez-Garcia M."/>
            <person name="Camarero S."/>
            <person name="Miyauchi S."/>
            <person name="Serrano A."/>
            <person name="Linde D."/>
            <person name="Babiker R."/>
            <person name="Drula E."/>
            <person name="Ayuso-Fernandez I."/>
            <person name="Pacheco R."/>
            <person name="Padilla G."/>
            <person name="Ferreira P."/>
            <person name="Barriuso J."/>
            <person name="Kellner H."/>
            <person name="Castanera R."/>
            <person name="Alfaro M."/>
            <person name="Ramirez L."/>
            <person name="Pisabarro A.G."/>
            <person name="Kuo A."/>
            <person name="Tritt A."/>
            <person name="Lipzen A."/>
            <person name="He G."/>
            <person name="Yan M."/>
            <person name="Ng V."/>
            <person name="Cullen D."/>
            <person name="Martin F."/>
            <person name="Rosso M.-N."/>
            <person name="Henrissat B."/>
            <person name="Hibbett D."/>
            <person name="Martinez A.T."/>
            <person name="Grigoriev I.V."/>
        </authorList>
    </citation>
    <scope>NUCLEOTIDE SEQUENCE</scope>
    <source>
        <strain evidence="2">AH 44721</strain>
    </source>
</reference>
<evidence type="ECO:0000313" key="2">
    <source>
        <dbReference type="EMBL" id="KAF8911000.1"/>
    </source>
</evidence>
<sequence>MRYRDSTNSFVGLAYDTDMVSPGPTEYVQPMETPVIENPFEGRARVRSGYFAAGAYPRISTLPSASYSIATATRINVAQRGSFTKDKYPSAHHPSTKRFRDTQALTYALGLASPKTDYGASSPQPTLYPDDSMSVAEIKHGKKRNMEVVPDVPVIRPMQQGGTGADTFMTMDFGVSQMSLTGLAPDMASEAREPAQPDRHTSSKPPRVPSPPPLPSLAQMALAQHNPEAYASYRSPTYSLYGLYETSDRKSLVR</sequence>
<protein>
    <submittedName>
        <fullName evidence="2">Uncharacterized protein</fullName>
    </submittedName>
</protein>
<proteinExistence type="predicted"/>
<evidence type="ECO:0000313" key="3">
    <source>
        <dbReference type="Proteomes" id="UP000724874"/>
    </source>
</evidence>
<feature type="compositionally biased region" description="Pro residues" evidence="1">
    <location>
        <begin position="206"/>
        <end position="215"/>
    </location>
</feature>
<dbReference type="OrthoDB" id="2983908at2759"/>
<gene>
    <name evidence="2" type="ORF">CPB84DRAFT_1763098</name>
</gene>
<organism evidence="2 3">
    <name type="scientific">Gymnopilus junonius</name>
    <name type="common">Spectacular rustgill mushroom</name>
    <name type="synonym">Gymnopilus spectabilis subsp. junonius</name>
    <dbReference type="NCBI Taxonomy" id="109634"/>
    <lineage>
        <taxon>Eukaryota</taxon>
        <taxon>Fungi</taxon>
        <taxon>Dikarya</taxon>
        <taxon>Basidiomycota</taxon>
        <taxon>Agaricomycotina</taxon>
        <taxon>Agaricomycetes</taxon>
        <taxon>Agaricomycetidae</taxon>
        <taxon>Agaricales</taxon>
        <taxon>Agaricineae</taxon>
        <taxon>Hymenogastraceae</taxon>
        <taxon>Gymnopilus</taxon>
    </lineage>
</organism>
<evidence type="ECO:0000256" key="1">
    <source>
        <dbReference type="SAM" id="MobiDB-lite"/>
    </source>
</evidence>
<feature type="compositionally biased region" description="Basic and acidic residues" evidence="1">
    <location>
        <begin position="189"/>
        <end position="201"/>
    </location>
</feature>
<comment type="caution">
    <text evidence="2">The sequence shown here is derived from an EMBL/GenBank/DDBJ whole genome shotgun (WGS) entry which is preliminary data.</text>
</comment>